<dbReference type="EMBL" id="ADLN01000012">
    <property type="protein sequence ID" value="EHI60696.1"/>
    <property type="molecule type" value="Genomic_DNA"/>
</dbReference>
<gene>
    <name evidence="1" type="ORF">HMPREF9473_01260</name>
</gene>
<comment type="caution">
    <text evidence="1">The sequence shown here is derived from an EMBL/GenBank/DDBJ whole genome shotgun (WGS) entry which is preliminary data.</text>
</comment>
<accession>G5ICS5</accession>
<organism evidence="1 2">
    <name type="scientific">Hungatella hathewayi WAL-18680</name>
    <dbReference type="NCBI Taxonomy" id="742737"/>
    <lineage>
        <taxon>Bacteria</taxon>
        <taxon>Bacillati</taxon>
        <taxon>Bacillota</taxon>
        <taxon>Clostridia</taxon>
        <taxon>Lachnospirales</taxon>
        <taxon>Lachnospiraceae</taxon>
        <taxon>Hungatella</taxon>
    </lineage>
</organism>
<evidence type="ECO:0000313" key="2">
    <source>
        <dbReference type="Proteomes" id="UP000005384"/>
    </source>
</evidence>
<keyword evidence="2" id="KW-1185">Reference proteome</keyword>
<sequence>MKQKINIGTASIILIFIILCLSVFALLGLSDARGAQVFAKRRADSVSAFYQTDALGQAYIGQVAAALKDGSTASEAAAQALSILPEGSLSSEGEEGQLICEIPMSAGQSLHIELDGSNASVNAYYVYNSVDYAIDNHLPVWTGDES</sequence>
<dbReference type="Proteomes" id="UP000005384">
    <property type="component" value="Unassembled WGS sequence"/>
</dbReference>
<dbReference type="HOGENOM" id="CLU_134284_0_0_9"/>
<protein>
    <submittedName>
        <fullName evidence="1">Uncharacterized protein</fullName>
    </submittedName>
</protein>
<reference evidence="1 2" key="1">
    <citation type="submission" date="2011-08" db="EMBL/GenBank/DDBJ databases">
        <title>The Genome Sequence of Clostridium hathewayi WAL-18680.</title>
        <authorList>
            <consortium name="The Broad Institute Genome Sequencing Platform"/>
            <person name="Earl A."/>
            <person name="Ward D."/>
            <person name="Feldgarden M."/>
            <person name="Gevers D."/>
            <person name="Finegold S.M."/>
            <person name="Summanen P.H."/>
            <person name="Molitoris D.R."/>
            <person name="Song M."/>
            <person name="Daigneault M."/>
            <person name="Allen-Vercoe E."/>
            <person name="Young S.K."/>
            <person name="Zeng Q."/>
            <person name="Gargeya S."/>
            <person name="Fitzgerald M."/>
            <person name="Haas B."/>
            <person name="Abouelleil A."/>
            <person name="Alvarado L."/>
            <person name="Arachchi H.M."/>
            <person name="Berlin A."/>
            <person name="Brown A."/>
            <person name="Chapman S.B."/>
            <person name="Chen Z."/>
            <person name="Dunbar C."/>
            <person name="Freedman E."/>
            <person name="Gearin G."/>
            <person name="Gellesch M."/>
            <person name="Goldberg J."/>
            <person name="Griggs A."/>
            <person name="Gujja S."/>
            <person name="Heiman D."/>
            <person name="Howarth C."/>
            <person name="Larson L."/>
            <person name="Lui A."/>
            <person name="MacDonald P.J.P."/>
            <person name="Montmayeur A."/>
            <person name="Murphy C."/>
            <person name="Neiman D."/>
            <person name="Pearson M."/>
            <person name="Priest M."/>
            <person name="Roberts A."/>
            <person name="Saif S."/>
            <person name="Shea T."/>
            <person name="Shenoy N."/>
            <person name="Sisk P."/>
            <person name="Stolte C."/>
            <person name="Sykes S."/>
            <person name="Wortman J."/>
            <person name="Nusbaum C."/>
            <person name="Birren B."/>
        </authorList>
    </citation>
    <scope>NUCLEOTIDE SEQUENCE [LARGE SCALE GENOMIC DNA]</scope>
    <source>
        <strain evidence="1 2">WAL-18680</strain>
    </source>
</reference>
<proteinExistence type="predicted"/>
<name>G5ICS5_9FIRM</name>
<dbReference type="PATRIC" id="fig|742737.3.peg.1269"/>
<evidence type="ECO:0000313" key="1">
    <source>
        <dbReference type="EMBL" id="EHI60696.1"/>
    </source>
</evidence>
<dbReference type="AlphaFoldDB" id="G5ICS5"/>
<dbReference type="OrthoDB" id="2047533at2"/>
<dbReference type="RefSeq" id="WP_006779245.1">
    <property type="nucleotide sequence ID" value="NZ_CP040506.1"/>
</dbReference>